<dbReference type="InterPro" id="IPR041779">
    <property type="entry name" value="FRMPD1/3/4_FERM_C"/>
</dbReference>
<evidence type="ECO:0000259" key="3">
    <source>
        <dbReference type="PROSITE" id="PS50106"/>
    </source>
</evidence>
<feature type="region of interest" description="Disordered" evidence="1">
    <location>
        <begin position="1694"/>
        <end position="1727"/>
    </location>
</feature>
<dbReference type="CDD" id="cd14473">
    <property type="entry name" value="FERM_B-lobe"/>
    <property type="match status" value="1"/>
</dbReference>
<sequence length="1727" mass="190396">MAKVQDGQTNACESSAMLEDSHDGMDSDIISPASVRQVTIKRHPTQGFGFIAGSQRPVIVRSVSADGPSFGRLLPGDQILAINEETVSDVPRERVIDLVRRCKDTIVLTVLQPHQSPKSAFISAAKKARLRTNPPKVRFSEQVSISDPDSTMLKDDSLLLIPNVLKVFLENGQIKSFTFDSRTTVRDVISSLQDRLSLRYIEHFALVLEAGGLEQHQKLHLLQESQPLTHVVHRTYFQGMRCLFRICFFPKDPADLLRRDPAAFEYLYIQCRNDVIKERFCMDWKSDITLRLAALHIFITVSSARPNQKISLKHVEKEWGLEPFLPLTLLPTVKEKNVCKTLSQLLKTYQHPPPSGNKVPPLQGKLQYMRVLNDLPPFGGMLFHTVGLDEKQSATTLLVGPRHGISHVIDLKNNLTTVLAEFSRVAKVQLYRESQGVARVELTIHEAKPLVLLMEWPDASNFACLISGYYKLFVDPKRTIYFRTSGQPQLTKADYRSAHHAHPRAGATSMPSGSRRGDERESSHRESGSSRALVPVEPQHLGLCHIHLQEQQQFQEIQTQAELDINENFISQENHGRPRTKSDPTQQSTEEIAAVLETPVENPGFRVRAQTISQSKKNARYFCDSCKARLRAEGLSGAVSGTGSSGKHCSSSCASRDGGAVDLIALPPPGNEEEDEEEEVESGREKLQPPPPAIAAPPPGFRDNSSDEDDPKRGRKARANSSQGAAPGKLGQAKEDVPVTLIDNVATRTVRDHAQELDDALVSTLQALEALAASEDYPHHPQQPTQTAGLIVLAAITPESSLDSGHETNSSELTDVSEMVSAMKQNQSPAYLLAHHINKERILCRRDFPLAIPGCTAKTIGTGAFSVGQIRAGCPPKQVILSKTVPFKVKPSHDSAILSILKEQGGNQDTTLTEQKAEMSTNSEITKVNACDAPSKTPEQPKVSDTSKTADVSKEQTITDLSGQTPCQKVSEDIKEKTTTPPNTGPNKKALPILLPVDRTSSAKISSTKICPDAETASSETIKPSSSAEHLPVDDLFCTCPVKQEPGPQVQAKDPQVQKVVMFQSPSPTDDERLRAKSLQLASGKENSVKNSADPGLTKPCPHIQTKYSPCLPAKAERKEVPESKSEGPQSKSQTDSQKGPVKSFPILDDPLKHSASVEMVCTLPSREAKKQGIGKAKSQRSAPFMSFRNLLSATFPARMRRETDERRAQLQKVRQYELEFLEELLKPKSSQAEFMSQGSSPVPSGTPCACQLRTSPVLKAPGISREQRRSCDCKRMCRGMRLPDTPVGSTTEIQNRGRERAISKTPPVVSKTPHAQGATRRPQTLEIKTTRIRSTSLESREPRGEKGSCLPACTTTTDCTEAPQYTKLQRRYSIGELDNSTSTPVYAEVKPKTKSLEKEMERVRATGLRLPTPVEPVHTQSHQVEAKGKKGVFFIQGEELICENKEGTGEVLLTLPSEDSDDKDKCCSFCFCYRKCEATDESSEKDELSYSIPLQVLPGMELDSRTMPVVSKTLQVLNAEDCSGEEEEEEEEEEEPQTQEIDLRACGTLEGSLARVQALQGKTFNLPDGFLNAQLDANELLAILRQCANSPQAEGEARLQPSRITEYKQELAVRFKEFRASCRRVASVEKSPTRMLAVVSASFQVLCELTQTFIKLVRGVRSEAQRLQLLRKVEEVAINYTLLLRAAEESMGHSSSLPTKTVSPPVSTNTNNMSSLTRPIKTLPAQ</sequence>
<dbReference type="FunFam" id="2.30.42.10:FF:000053">
    <property type="entry name" value="FERM and PDZ domain-containing protein 4"/>
    <property type="match status" value="1"/>
</dbReference>
<dbReference type="InterPro" id="IPR000299">
    <property type="entry name" value="FERM_domain"/>
</dbReference>
<dbReference type="Gene3D" id="3.10.20.90">
    <property type="entry name" value="Phosphatidylinositol 3-kinase Catalytic Subunit, Chain A, domain 1"/>
    <property type="match status" value="1"/>
</dbReference>
<feature type="compositionally biased region" description="Polar residues" evidence="1">
    <location>
        <begin position="1127"/>
        <end position="1138"/>
    </location>
</feature>
<evidence type="ECO:0000259" key="4">
    <source>
        <dbReference type="PROSITE" id="PS50200"/>
    </source>
</evidence>
<dbReference type="InterPro" id="IPR036034">
    <property type="entry name" value="PDZ_sf"/>
</dbReference>
<evidence type="ECO:0000256" key="1">
    <source>
        <dbReference type="SAM" id="MobiDB-lite"/>
    </source>
</evidence>
<feature type="region of interest" description="Disordered" evidence="1">
    <location>
        <begin position="931"/>
        <end position="991"/>
    </location>
</feature>
<dbReference type="SUPFAM" id="SSF54236">
    <property type="entry name" value="Ubiquitin-like"/>
    <property type="match status" value="1"/>
</dbReference>
<dbReference type="OrthoDB" id="5859304at2759"/>
<dbReference type="Gene3D" id="2.30.42.10">
    <property type="match status" value="1"/>
</dbReference>
<dbReference type="CDD" id="cd06769">
    <property type="entry name" value="PDZ_FRMPD1_3_4-like"/>
    <property type="match status" value="1"/>
</dbReference>
<feature type="compositionally biased region" description="Polar residues" evidence="1">
    <location>
        <begin position="943"/>
        <end position="968"/>
    </location>
</feature>
<dbReference type="STRING" id="244447.ENSCSEP00000023032"/>
<dbReference type="PANTHER" id="PTHR46221:SF1">
    <property type="entry name" value="FERM AND PDZ DOMAIN-CONTAINING PROTEIN 3"/>
    <property type="match status" value="1"/>
</dbReference>
<evidence type="ECO:0000259" key="2">
    <source>
        <dbReference type="PROSITE" id="PS50057"/>
    </source>
</evidence>
<dbReference type="Pfam" id="PF21477">
    <property type="entry name" value="FERM_C_FAK1"/>
    <property type="match status" value="1"/>
</dbReference>
<dbReference type="InterPro" id="IPR001478">
    <property type="entry name" value="PDZ"/>
</dbReference>
<feature type="domain" description="FERM" evidence="2">
    <location>
        <begin position="163"/>
        <end position="477"/>
    </location>
</feature>
<feature type="region of interest" description="Disordered" evidence="1">
    <location>
        <begin position="1080"/>
        <end position="1149"/>
    </location>
</feature>
<evidence type="ECO:0000313" key="5">
    <source>
        <dbReference type="Ensembl" id="ENSCSEP00000023032.1"/>
    </source>
</evidence>
<dbReference type="InterPro" id="IPR035963">
    <property type="entry name" value="FERM_2"/>
</dbReference>
<dbReference type="PROSITE" id="PS50057">
    <property type="entry name" value="FERM_3"/>
    <property type="match status" value="1"/>
</dbReference>
<name>A0A3P8W969_CYNSE</name>
<dbReference type="SUPFAM" id="SSF50156">
    <property type="entry name" value="PDZ domain-like"/>
    <property type="match status" value="1"/>
</dbReference>
<dbReference type="PROSITE" id="PS50200">
    <property type="entry name" value="RA"/>
    <property type="match status" value="1"/>
</dbReference>
<dbReference type="Ensembl" id="ENSCSET00000023331.1">
    <property type="protein sequence ID" value="ENSCSEP00000023032.1"/>
    <property type="gene ID" value="ENSCSEG00000014686.1"/>
</dbReference>
<feature type="compositionally biased region" description="Basic and acidic residues" evidence="1">
    <location>
        <begin position="515"/>
        <end position="528"/>
    </location>
</feature>
<dbReference type="GO" id="GO:0007165">
    <property type="term" value="P:signal transduction"/>
    <property type="evidence" value="ECO:0007669"/>
    <property type="project" value="InterPro"/>
</dbReference>
<feature type="region of interest" description="Disordered" evidence="1">
    <location>
        <begin position="637"/>
        <end position="735"/>
    </location>
</feature>
<dbReference type="SUPFAM" id="SSF47031">
    <property type="entry name" value="Second domain of FERM"/>
    <property type="match status" value="1"/>
</dbReference>
<dbReference type="InterPro" id="IPR049385">
    <property type="entry name" value="FAK1-like_FERM_C"/>
</dbReference>
<dbReference type="SMART" id="SM00228">
    <property type="entry name" value="PDZ"/>
    <property type="match status" value="1"/>
</dbReference>
<feature type="compositionally biased region" description="Low complexity" evidence="1">
    <location>
        <begin position="641"/>
        <end position="655"/>
    </location>
</feature>
<proteinExistence type="predicted"/>
<feature type="region of interest" description="Disordered" evidence="1">
    <location>
        <begin position="1304"/>
        <end position="1323"/>
    </location>
</feature>
<accession>A0A3P8W969</accession>
<dbReference type="PROSITE" id="PS50106">
    <property type="entry name" value="PDZ"/>
    <property type="match status" value="1"/>
</dbReference>
<feature type="compositionally biased region" description="Polar residues" evidence="1">
    <location>
        <begin position="1694"/>
        <end position="1718"/>
    </location>
</feature>
<organism evidence="5 6">
    <name type="scientific">Cynoglossus semilaevis</name>
    <name type="common">Tongue sole</name>
    <dbReference type="NCBI Taxonomy" id="244447"/>
    <lineage>
        <taxon>Eukaryota</taxon>
        <taxon>Metazoa</taxon>
        <taxon>Chordata</taxon>
        <taxon>Craniata</taxon>
        <taxon>Vertebrata</taxon>
        <taxon>Euteleostomi</taxon>
        <taxon>Actinopterygii</taxon>
        <taxon>Neopterygii</taxon>
        <taxon>Teleostei</taxon>
        <taxon>Neoteleostei</taxon>
        <taxon>Acanthomorphata</taxon>
        <taxon>Carangaria</taxon>
        <taxon>Pleuronectiformes</taxon>
        <taxon>Pleuronectoidei</taxon>
        <taxon>Cynoglossidae</taxon>
        <taxon>Cynoglossinae</taxon>
        <taxon>Cynoglossus</taxon>
    </lineage>
</organism>
<dbReference type="Gene3D" id="2.30.29.30">
    <property type="entry name" value="Pleckstrin-homology domain (PH domain)/Phosphotyrosine-binding domain (PTB)"/>
    <property type="match status" value="1"/>
</dbReference>
<feature type="domain" description="Ras-associating" evidence="4">
    <location>
        <begin position="164"/>
        <end position="215"/>
    </location>
</feature>
<feature type="region of interest" description="Disordered" evidence="1">
    <location>
        <begin position="1521"/>
        <end position="1542"/>
    </location>
</feature>
<dbReference type="PANTHER" id="PTHR46221">
    <property type="entry name" value="FERM AND PDZ DOMAIN-CONTAINING PROTEIN FAMILY MEMBER"/>
    <property type="match status" value="1"/>
</dbReference>
<dbReference type="InterPro" id="IPR011993">
    <property type="entry name" value="PH-like_dom_sf"/>
</dbReference>
<feature type="domain" description="PDZ" evidence="3">
    <location>
        <begin position="37"/>
        <end position="114"/>
    </location>
</feature>
<dbReference type="InterPro" id="IPR019749">
    <property type="entry name" value="Band_41_domain"/>
</dbReference>
<feature type="region of interest" description="Disordered" evidence="1">
    <location>
        <begin position="492"/>
        <end position="533"/>
    </location>
</feature>
<dbReference type="CDD" id="cd17169">
    <property type="entry name" value="FERM_F1_FRMPD3"/>
    <property type="match status" value="1"/>
</dbReference>
<dbReference type="Pfam" id="PF00373">
    <property type="entry name" value="FERM_M"/>
    <property type="match status" value="1"/>
</dbReference>
<keyword evidence="6" id="KW-1185">Reference proteome</keyword>
<dbReference type="Ensembl" id="ENSCSET00000023363.1">
    <property type="protein sequence ID" value="ENSCSEP00000023063.1"/>
    <property type="gene ID" value="ENSCSEG00000014686.1"/>
</dbReference>
<dbReference type="Proteomes" id="UP000265120">
    <property type="component" value="Chromosome 15"/>
</dbReference>
<dbReference type="Gene3D" id="1.20.80.10">
    <property type="match status" value="1"/>
</dbReference>
<dbReference type="Pfam" id="PF21989">
    <property type="entry name" value="RA_2"/>
    <property type="match status" value="1"/>
</dbReference>
<feature type="compositionally biased region" description="Polar residues" evidence="1">
    <location>
        <begin position="1"/>
        <end position="13"/>
    </location>
</feature>
<feature type="compositionally biased region" description="Acidic residues" evidence="1">
    <location>
        <begin position="671"/>
        <end position="680"/>
    </location>
</feature>
<dbReference type="RefSeq" id="XP_024918660.1">
    <property type="nucleotide sequence ID" value="XM_025062892.1"/>
</dbReference>
<dbReference type="InterPro" id="IPR014352">
    <property type="entry name" value="FERM/acyl-CoA-bd_prot_sf"/>
</dbReference>
<dbReference type="CDD" id="cd13183">
    <property type="entry name" value="FERM_C_FRMPD1_FRMPD3_FRMPD4"/>
    <property type="match status" value="1"/>
</dbReference>
<dbReference type="FunFam" id="2.30.29.30:FF:000066">
    <property type="entry name" value="FERM and PDZ domain-containing protein 4"/>
    <property type="match status" value="1"/>
</dbReference>
<dbReference type="GeneTree" id="ENSGT00950000183035"/>
<feature type="compositionally biased region" description="Pro residues" evidence="1">
    <location>
        <begin position="688"/>
        <end position="700"/>
    </location>
</feature>
<dbReference type="InterPro" id="IPR029071">
    <property type="entry name" value="Ubiquitin-like_domsf"/>
</dbReference>
<dbReference type="SUPFAM" id="SSF50729">
    <property type="entry name" value="PH domain-like"/>
    <property type="match status" value="1"/>
</dbReference>
<dbReference type="Pfam" id="PF00595">
    <property type="entry name" value="PDZ"/>
    <property type="match status" value="1"/>
</dbReference>
<feature type="region of interest" description="Disordered" evidence="1">
    <location>
        <begin position="1"/>
        <end position="29"/>
    </location>
</feature>
<dbReference type="KEGG" id="csem:103391170"/>
<reference evidence="5 6" key="1">
    <citation type="journal article" date="2014" name="Nat. Genet.">
        <title>Whole-genome sequence of a flatfish provides insights into ZW sex chromosome evolution and adaptation to a benthic lifestyle.</title>
        <authorList>
            <person name="Chen S."/>
            <person name="Zhang G."/>
            <person name="Shao C."/>
            <person name="Huang Q."/>
            <person name="Liu G."/>
            <person name="Zhang P."/>
            <person name="Song W."/>
            <person name="An N."/>
            <person name="Chalopin D."/>
            <person name="Volff J.N."/>
            <person name="Hong Y."/>
            <person name="Li Q."/>
            <person name="Sha Z."/>
            <person name="Zhou H."/>
            <person name="Xie M."/>
            <person name="Yu Q."/>
            <person name="Liu Y."/>
            <person name="Xiang H."/>
            <person name="Wang N."/>
            <person name="Wu K."/>
            <person name="Yang C."/>
            <person name="Zhou Q."/>
            <person name="Liao X."/>
            <person name="Yang L."/>
            <person name="Hu Q."/>
            <person name="Zhang J."/>
            <person name="Meng L."/>
            <person name="Jin L."/>
            <person name="Tian Y."/>
            <person name="Lian J."/>
            <person name="Yang J."/>
            <person name="Miao G."/>
            <person name="Liu S."/>
            <person name="Liang Z."/>
            <person name="Yan F."/>
            <person name="Li Y."/>
            <person name="Sun B."/>
            <person name="Zhang H."/>
            <person name="Zhang J."/>
            <person name="Zhu Y."/>
            <person name="Du M."/>
            <person name="Zhao Y."/>
            <person name="Schartl M."/>
            <person name="Tang Q."/>
            <person name="Wang J."/>
        </authorList>
    </citation>
    <scope>NUCLEOTIDE SEQUENCE</scope>
</reference>
<evidence type="ECO:0000313" key="6">
    <source>
        <dbReference type="Proteomes" id="UP000265120"/>
    </source>
</evidence>
<dbReference type="GeneID" id="103391170"/>
<protein>
    <submittedName>
        <fullName evidence="5">FERM and PDZ domain containing 3</fullName>
    </submittedName>
</protein>
<dbReference type="InterPro" id="IPR000159">
    <property type="entry name" value="RA_dom"/>
</dbReference>
<dbReference type="InterPro" id="IPR019748">
    <property type="entry name" value="FERM_central"/>
</dbReference>
<feature type="compositionally biased region" description="Acidic residues" evidence="1">
    <location>
        <begin position="1523"/>
        <end position="1538"/>
    </location>
</feature>
<feature type="compositionally biased region" description="Low complexity" evidence="1">
    <location>
        <begin position="979"/>
        <end position="989"/>
    </location>
</feature>
<dbReference type="SMART" id="SM00295">
    <property type="entry name" value="B41"/>
    <property type="match status" value="1"/>
</dbReference>
<reference evidence="5" key="2">
    <citation type="submission" date="2025-05" db="UniProtKB">
        <authorList>
            <consortium name="Ensembl"/>
        </authorList>
    </citation>
    <scope>IDENTIFICATION</scope>
</reference>
<feature type="compositionally biased region" description="Basic and acidic residues" evidence="1">
    <location>
        <begin position="1115"/>
        <end position="1126"/>
    </location>
</feature>